<keyword evidence="5" id="KW-0540">Nuclease</keyword>
<dbReference type="InterPro" id="IPR044946">
    <property type="entry name" value="Restrct_endonuc_typeI_TRD_sf"/>
</dbReference>
<evidence type="ECO:0000256" key="2">
    <source>
        <dbReference type="ARBA" id="ARBA00022747"/>
    </source>
</evidence>
<comment type="caution">
    <text evidence="5">The sequence shown here is derived from an EMBL/GenBank/DDBJ whole genome shotgun (WGS) entry which is preliminary data.</text>
</comment>
<protein>
    <submittedName>
        <fullName evidence="5">Restriction endonuclease subunit S</fullName>
    </submittedName>
</protein>
<evidence type="ECO:0000313" key="6">
    <source>
        <dbReference type="Proteomes" id="UP000252081"/>
    </source>
</evidence>
<dbReference type="PANTHER" id="PTHR30408:SF13">
    <property type="entry name" value="TYPE I RESTRICTION ENZYME HINDI SPECIFICITY SUBUNIT"/>
    <property type="match status" value="1"/>
</dbReference>
<dbReference type="Gene3D" id="1.10.287.1120">
    <property type="entry name" value="Bipartite methylase S protein"/>
    <property type="match status" value="1"/>
</dbReference>
<name>A0A366KJY8_9SPHI</name>
<evidence type="ECO:0000256" key="1">
    <source>
        <dbReference type="ARBA" id="ARBA00010923"/>
    </source>
</evidence>
<keyword evidence="6" id="KW-1185">Reference proteome</keyword>
<dbReference type="Gene3D" id="3.90.220.20">
    <property type="entry name" value="DNA methylase specificity domains"/>
    <property type="match status" value="1"/>
</dbReference>
<organism evidence="5 6">
    <name type="scientific">Pedobacter miscanthi</name>
    <dbReference type="NCBI Taxonomy" id="2259170"/>
    <lineage>
        <taxon>Bacteria</taxon>
        <taxon>Pseudomonadati</taxon>
        <taxon>Bacteroidota</taxon>
        <taxon>Sphingobacteriia</taxon>
        <taxon>Sphingobacteriales</taxon>
        <taxon>Sphingobacteriaceae</taxon>
        <taxon>Pedobacter</taxon>
    </lineage>
</organism>
<proteinExistence type="inferred from homology"/>
<keyword evidence="3" id="KW-0238">DNA-binding</keyword>
<dbReference type="InterPro" id="IPR000055">
    <property type="entry name" value="Restrct_endonuc_typeI_TRD"/>
</dbReference>
<dbReference type="SUPFAM" id="SSF116734">
    <property type="entry name" value="DNA methylase specificity domain"/>
    <property type="match status" value="1"/>
</dbReference>
<keyword evidence="2" id="KW-0680">Restriction system</keyword>
<dbReference type="GO" id="GO:0003677">
    <property type="term" value="F:DNA binding"/>
    <property type="evidence" value="ECO:0007669"/>
    <property type="project" value="UniProtKB-KW"/>
</dbReference>
<feature type="domain" description="Type I restriction modification DNA specificity" evidence="4">
    <location>
        <begin position="9"/>
        <end position="173"/>
    </location>
</feature>
<reference evidence="5 6" key="1">
    <citation type="submission" date="2018-07" db="EMBL/GenBank/DDBJ databases">
        <title>A draft genome of a endophytic bacteria, a new species of Pedobacter.</title>
        <authorList>
            <person name="Zhang Z.D."/>
            <person name="Chen Z.J."/>
        </authorList>
    </citation>
    <scope>NUCLEOTIDE SEQUENCE [LARGE SCALE GENOMIC DNA]</scope>
    <source>
        <strain evidence="5 6">RS10</strain>
    </source>
</reference>
<dbReference type="GO" id="GO:0009307">
    <property type="term" value="P:DNA restriction-modification system"/>
    <property type="evidence" value="ECO:0007669"/>
    <property type="project" value="UniProtKB-KW"/>
</dbReference>
<evidence type="ECO:0000259" key="4">
    <source>
        <dbReference type="Pfam" id="PF01420"/>
    </source>
</evidence>
<comment type="similarity">
    <text evidence="1">Belongs to the type-I restriction system S methylase family.</text>
</comment>
<sequence>MRFPGFEGEWKGNILSDLGNCIGGGTPTSKNRMLWEGEIPWISSSDINENDINNIRIRKFITQEAIDKSATKFCAAPVILIVSRVGVGKIAHSLIGLCTSQDFTNIVNIKCNSLFLTYLLSHIMKVRASSTQGTSIKGITSNEIKSIKVLIPSQEEQEKIAGLLALIDQRIQTQSKI</sequence>
<dbReference type="InterPro" id="IPR052021">
    <property type="entry name" value="Type-I_RS_S_subunit"/>
</dbReference>
<keyword evidence="5" id="KW-0378">Hydrolase</keyword>
<evidence type="ECO:0000313" key="5">
    <source>
        <dbReference type="EMBL" id="RBQ01404.1"/>
    </source>
</evidence>
<accession>A0A366KJY8</accession>
<dbReference type="CDD" id="cd17513">
    <property type="entry name" value="RMtype1_S_AveSPN6ORF1907P_TRD2-CR2_like"/>
    <property type="match status" value="1"/>
</dbReference>
<dbReference type="EMBL" id="QNQU01000083">
    <property type="protein sequence ID" value="RBQ01404.1"/>
    <property type="molecule type" value="Genomic_DNA"/>
</dbReference>
<dbReference type="Pfam" id="PF01420">
    <property type="entry name" value="Methylase_S"/>
    <property type="match status" value="1"/>
</dbReference>
<evidence type="ECO:0000256" key="3">
    <source>
        <dbReference type="ARBA" id="ARBA00023125"/>
    </source>
</evidence>
<dbReference type="GO" id="GO:0004519">
    <property type="term" value="F:endonuclease activity"/>
    <property type="evidence" value="ECO:0007669"/>
    <property type="project" value="UniProtKB-KW"/>
</dbReference>
<dbReference type="Proteomes" id="UP000252081">
    <property type="component" value="Unassembled WGS sequence"/>
</dbReference>
<gene>
    <name evidence="5" type="ORF">DRW42_28445</name>
</gene>
<feature type="non-terminal residue" evidence="5">
    <location>
        <position position="177"/>
    </location>
</feature>
<dbReference type="AlphaFoldDB" id="A0A366KJY8"/>
<dbReference type="PANTHER" id="PTHR30408">
    <property type="entry name" value="TYPE-1 RESTRICTION ENZYME ECOKI SPECIFICITY PROTEIN"/>
    <property type="match status" value="1"/>
</dbReference>
<keyword evidence="5" id="KW-0255">Endonuclease</keyword>